<proteinExistence type="predicted"/>
<organism evidence="1">
    <name type="scientific">Candidatus Nitrosarchaeum limnium SFB1</name>
    <dbReference type="NCBI Taxonomy" id="886738"/>
    <lineage>
        <taxon>Archaea</taxon>
        <taxon>Nitrososphaerota</taxon>
        <taxon>Nitrososphaeria</taxon>
        <taxon>Nitrosopumilales</taxon>
        <taxon>Nitrosopumilaceae</taxon>
        <taxon>Nitrosarchaeum</taxon>
    </lineage>
</organism>
<accession>F3KIM1</accession>
<dbReference type="InterPro" id="IPR013783">
    <property type="entry name" value="Ig-like_fold"/>
</dbReference>
<protein>
    <recommendedName>
        <fullName evidence="2">CARDB domain-containing protein</fullName>
    </recommendedName>
</protein>
<dbReference type="AlphaFoldDB" id="F3KIM1"/>
<sequence length="140" mass="15714">MVMLVGIVLINSAYALTQLERVEITNPRLVNAFGVKISNQVNVNQHVQITADIKNNQDKTQKFVYIVQVKNQQGVVVSLGWINGLSLDPEQTFSPALSWTPLESDEYTVEIFVWDITEEGSKSWDKLDALAEHVVLKITS</sequence>
<evidence type="ECO:0008006" key="2">
    <source>
        <dbReference type="Google" id="ProtNLM"/>
    </source>
</evidence>
<reference evidence="1" key="1">
    <citation type="journal article" date="2011" name="PLoS ONE">
        <title>Genome of a low-salinity ammonia-oxidizing archaeon determined by single-cell and metagenomic analysis.</title>
        <authorList>
            <person name="Blainey P.C."/>
            <person name="Mosier A.C."/>
            <person name="Potanina A."/>
            <person name="Francis C.A."/>
            <person name="Quake S.R."/>
        </authorList>
    </citation>
    <scope>NUCLEOTIDE SEQUENCE [LARGE SCALE GENOMIC DNA]</scope>
    <source>
        <strain evidence="1">SFB1</strain>
    </source>
</reference>
<dbReference type="Gene3D" id="2.60.40.10">
    <property type="entry name" value="Immunoglobulins"/>
    <property type="match status" value="1"/>
</dbReference>
<evidence type="ECO:0000313" key="1">
    <source>
        <dbReference type="EMBL" id="EGG42765.1"/>
    </source>
</evidence>
<dbReference type="EMBL" id="AEGP01000022">
    <property type="protein sequence ID" value="EGG42765.1"/>
    <property type="molecule type" value="Genomic_DNA"/>
</dbReference>
<dbReference type="Proteomes" id="UP000004348">
    <property type="component" value="Chromosome"/>
</dbReference>
<name>F3KIM1_9ARCH</name>
<dbReference type="HOGENOM" id="CLU_151083_0_0_2"/>
<comment type="caution">
    <text evidence="1">The sequence shown here is derived from an EMBL/GenBank/DDBJ whole genome shotgun (WGS) entry which is preliminary data.</text>
</comment>
<gene>
    <name evidence="1" type="ORF">Nlim_0320</name>
</gene>